<dbReference type="CDD" id="cd05286">
    <property type="entry name" value="QOR2"/>
    <property type="match status" value="1"/>
</dbReference>
<name>A0A5E4SXJ1_9BURK</name>
<dbReference type="InterPro" id="IPR036291">
    <property type="entry name" value="NAD(P)-bd_dom_sf"/>
</dbReference>
<proteinExistence type="predicted"/>
<dbReference type="FunFam" id="3.40.50.720:FF:000053">
    <property type="entry name" value="Quinone oxidoreductase 1"/>
    <property type="match status" value="1"/>
</dbReference>
<dbReference type="GO" id="GO:0008270">
    <property type="term" value="F:zinc ion binding"/>
    <property type="evidence" value="ECO:0007669"/>
    <property type="project" value="InterPro"/>
</dbReference>
<dbReference type="InterPro" id="IPR020843">
    <property type="entry name" value="ER"/>
</dbReference>
<dbReference type="SUPFAM" id="SSF51735">
    <property type="entry name" value="NAD(P)-binding Rossmann-fold domains"/>
    <property type="match status" value="1"/>
</dbReference>
<dbReference type="SMART" id="SM00829">
    <property type="entry name" value="PKS_ER"/>
    <property type="match status" value="1"/>
</dbReference>
<dbReference type="InterPro" id="IPR002364">
    <property type="entry name" value="Quin_OxRdtase/zeta-crystal_CS"/>
</dbReference>
<dbReference type="GO" id="GO:0070402">
    <property type="term" value="F:NADPH binding"/>
    <property type="evidence" value="ECO:0007669"/>
    <property type="project" value="TreeGrafter"/>
</dbReference>
<feature type="domain" description="Enoyl reductase (ER)" evidence="3">
    <location>
        <begin position="11"/>
        <end position="322"/>
    </location>
</feature>
<keyword evidence="2" id="KW-0560">Oxidoreductase</keyword>
<keyword evidence="5" id="KW-1185">Reference proteome</keyword>
<dbReference type="Pfam" id="PF08240">
    <property type="entry name" value="ADH_N"/>
    <property type="match status" value="1"/>
</dbReference>
<dbReference type="SUPFAM" id="SSF50129">
    <property type="entry name" value="GroES-like"/>
    <property type="match status" value="1"/>
</dbReference>
<dbReference type="Gene3D" id="3.40.50.720">
    <property type="entry name" value="NAD(P)-binding Rossmann-like Domain"/>
    <property type="match status" value="1"/>
</dbReference>
<dbReference type="InterPro" id="IPR011032">
    <property type="entry name" value="GroES-like_sf"/>
</dbReference>
<reference evidence="4 5" key="1">
    <citation type="submission" date="2019-08" db="EMBL/GenBank/DDBJ databases">
        <authorList>
            <person name="Peeters C."/>
        </authorList>
    </citation>
    <scope>NUCLEOTIDE SEQUENCE [LARGE SCALE GENOMIC DNA]</scope>
    <source>
        <strain evidence="4 5">LMG 30175</strain>
    </source>
</reference>
<dbReference type="PANTHER" id="PTHR48106:SF13">
    <property type="entry name" value="QUINONE OXIDOREDUCTASE-RELATED"/>
    <property type="match status" value="1"/>
</dbReference>
<dbReference type="InterPro" id="IPR047618">
    <property type="entry name" value="QOR-like"/>
</dbReference>
<gene>
    <name evidence="4" type="ORF">PTE30175_00999</name>
</gene>
<dbReference type="InterPro" id="IPR013154">
    <property type="entry name" value="ADH-like_N"/>
</dbReference>
<dbReference type="Pfam" id="PF00107">
    <property type="entry name" value="ADH_zinc_N"/>
    <property type="match status" value="1"/>
</dbReference>
<dbReference type="GO" id="GO:0005829">
    <property type="term" value="C:cytosol"/>
    <property type="evidence" value="ECO:0007669"/>
    <property type="project" value="TreeGrafter"/>
</dbReference>
<dbReference type="PROSITE" id="PS01162">
    <property type="entry name" value="QOR_ZETA_CRYSTAL"/>
    <property type="match status" value="1"/>
</dbReference>
<organism evidence="4 5">
    <name type="scientific">Pandoraea terrae</name>
    <dbReference type="NCBI Taxonomy" id="1537710"/>
    <lineage>
        <taxon>Bacteria</taxon>
        <taxon>Pseudomonadati</taxon>
        <taxon>Pseudomonadota</taxon>
        <taxon>Betaproteobacteria</taxon>
        <taxon>Burkholderiales</taxon>
        <taxon>Burkholderiaceae</taxon>
        <taxon>Pandoraea</taxon>
    </lineage>
</organism>
<evidence type="ECO:0000313" key="4">
    <source>
        <dbReference type="EMBL" id="VVD79762.1"/>
    </source>
</evidence>
<evidence type="ECO:0000256" key="1">
    <source>
        <dbReference type="ARBA" id="ARBA00022857"/>
    </source>
</evidence>
<evidence type="ECO:0000313" key="5">
    <source>
        <dbReference type="Proteomes" id="UP000414233"/>
    </source>
</evidence>
<dbReference type="GO" id="GO:0035925">
    <property type="term" value="F:mRNA 3'-UTR AU-rich region binding"/>
    <property type="evidence" value="ECO:0007669"/>
    <property type="project" value="TreeGrafter"/>
</dbReference>
<protein>
    <submittedName>
        <fullName evidence="4">Quinone oxidoreductase</fullName>
    </submittedName>
</protein>
<dbReference type="RefSeq" id="WP_150695942.1">
    <property type="nucleotide sequence ID" value="NZ_CABPRZ010000003.1"/>
</dbReference>
<sequence length="324" mass="34618">MTKAIRITENGGPEVMQYVDVEVGDPGPGEARVRHHTVGLNYIDVYFRTGLYPQPLPGGLGMEAAGVVEAVGAGVTHVKPGDRVAYASRPPGAYAEARVMPADSLVKLPDAIDFDQAAAMMLQGMTAQYLLRRTYPVKASDTILIHAAAGGVGLIVCQWAKALGATVIGTVGSDEKADLARAHGCDHPIVYSRENFVERVKAITGGQGVAVVYDSIGKDTFTGSLDCLRRLGMMVNFGNASGPVPQIQTADLVSRGSLFFTRPTLFNYTATREELEATAKDLFDVVANGTVKIEVRQRYALKDVAQAHRDLEGRKTTGSTLLIP</sequence>
<dbReference type="OrthoDB" id="9805883at2"/>
<dbReference type="EMBL" id="CABPRZ010000003">
    <property type="protein sequence ID" value="VVD79762.1"/>
    <property type="molecule type" value="Genomic_DNA"/>
</dbReference>
<dbReference type="GO" id="GO:0003960">
    <property type="term" value="F:quinone reductase (NADPH) activity"/>
    <property type="evidence" value="ECO:0007669"/>
    <property type="project" value="InterPro"/>
</dbReference>
<dbReference type="NCBIfam" id="NF008024">
    <property type="entry name" value="PRK10754.1"/>
    <property type="match status" value="1"/>
</dbReference>
<dbReference type="Gene3D" id="3.90.180.10">
    <property type="entry name" value="Medium-chain alcohol dehydrogenases, catalytic domain"/>
    <property type="match status" value="1"/>
</dbReference>
<evidence type="ECO:0000256" key="2">
    <source>
        <dbReference type="ARBA" id="ARBA00023002"/>
    </source>
</evidence>
<dbReference type="AlphaFoldDB" id="A0A5E4SXJ1"/>
<keyword evidence="1" id="KW-0521">NADP</keyword>
<accession>A0A5E4SXJ1</accession>
<evidence type="ECO:0000259" key="3">
    <source>
        <dbReference type="SMART" id="SM00829"/>
    </source>
</evidence>
<dbReference type="Proteomes" id="UP000414233">
    <property type="component" value="Unassembled WGS sequence"/>
</dbReference>
<dbReference type="InterPro" id="IPR013149">
    <property type="entry name" value="ADH-like_C"/>
</dbReference>
<dbReference type="PANTHER" id="PTHR48106">
    <property type="entry name" value="QUINONE OXIDOREDUCTASE PIG3-RELATED"/>
    <property type="match status" value="1"/>
</dbReference>